<dbReference type="EMBL" id="CM000840">
    <property type="protein sequence ID" value="KRH47594.1"/>
    <property type="molecule type" value="Genomic_DNA"/>
</dbReference>
<evidence type="ECO:0000313" key="8">
    <source>
        <dbReference type="EnsemblPlants" id="KRH47594"/>
    </source>
</evidence>
<dbReference type="OrthoDB" id="2143914at2759"/>
<evidence type="ECO:0000259" key="5">
    <source>
        <dbReference type="PROSITE" id="PS50090"/>
    </source>
</evidence>
<dbReference type="FunFam" id="1.10.10.60:FF:000001">
    <property type="entry name" value="MYB-related transcription factor"/>
    <property type="match status" value="1"/>
</dbReference>
<evidence type="ECO:0000313" key="9">
    <source>
        <dbReference type="Proteomes" id="UP000008827"/>
    </source>
</evidence>
<keyword evidence="2" id="KW-0677">Repeat</keyword>
<dbReference type="CDD" id="cd00167">
    <property type="entry name" value="SANT"/>
    <property type="match status" value="2"/>
</dbReference>
<dbReference type="HOGENOM" id="CLU_028567_6_7_1"/>
<dbReference type="InterPro" id="IPR017930">
    <property type="entry name" value="Myb_dom"/>
</dbReference>
<reference evidence="7 8" key="1">
    <citation type="journal article" date="2010" name="Nature">
        <title>Genome sequence of the palaeopolyploid soybean.</title>
        <authorList>
            <person name="Schmutz J."/>
            <person name="Cannon S.B."/>
            <person name="Schlueter J."/>
            <person name="Ma J."/>
            <person name="Mitros T."/>
            <person name="Nelson W."/>
            <person name="Hyten D.L."/>
            <person name="Song Q."/>
            <person name="Thelen J.J."/>
            <person name="Cheng J."/>
            <person name="Xu D."/>
            <person name="Hellsten U."/>
            <person name="May G.D."/>
            <person name="Yu Y."/>
            <person name="Sakurai T."/>
            <person name="Umezawa T."/>
            <person name="Bhattacharyya M.K."/>
            <person name="Sandhu D."/>
            <person name="Valliyodan B."/>
            <person name="Lindquist E."/>
            <person name="Peto M."/>
            <person name="Grant D."/>
            <person name="Shu S."/>
            <person name="Goodstein D."/>
            <person name="Barry K."/>
            <person name="Futrell-Griggs M."/>
            <person name="Abernathy B."/>
            <person name="Du J."/>
            <person name="Tian Z."/>
            <person name="Zhu L."/>
            <person name="Gill N."/>
            <person name="Joshi T."/>
            <person name="Libault M."/>
            <person name="Sethuraman A."/>
            <person name="Zhang X.-C."/>
            <person name="Shinozaki K."/>
            <person name="Nguyen H.T."/>
            <person name="Wing R.A."/>
            <person name="Cregan P."/>
            <person name="Specht J."/>
            <person name="Grimwood J."/>
            <person name="Rokhsar D."/>
            <person name="Stacey G."/>
            <person name="Shoemaker R.C."/>
            <person name="Jackson S.A."/>
        </authorList>
    </citation>
    <scope>NUCLEOTIDE SEQUENCE [LARGE SCALE GENOMIC DNA]</scope>
    <source>
        <strain evidence="8">cv. Williams 82</strain>
        <tissue evidence="7">Callus</tissue>
    </source>
</reference>
<dbReference type="RefSeq" id="XP_040873187.1">
    <property type="nucleotide sequence ID" value="XM_041017253.1"/>
</dbReference>
<accession>K7KZJ0</accession>
<dbReference type="AlphaFoldDB" id="K7KZJ0"/>
<evidence type="ECO:0000256" key="4">
    <source>
        <dbReference type="ARBA" id="ARBA00023242"/>
    </source>
</evidence>
<keyword evidence="4" id="KW-0539">Nucleus</keyword>
<dbReference type="Pfam" id="PF00249">
    <property type="entry name" value="Myb_DNA-binding"/>
    <property type="match status" value="2"/>
</dbReference>
<gene>
    <name evidence="8" type="primary">LOC100804950</name>
    <name evidence="7" type="ORF">GLYMA_07G038000</name>
</gene>
<feature type="domain" description="Myb-like" evidence="5">
    <location>
        <begin position="62"/>
        <end position="112"/>
    </location>
</feature>
<feature type="domain" description="Myb-like" evidence="5">
    <location>
        <begin position="9"/>
        <end position="61"/>
    </location>
</feature>
<reference evidence="8" key="2">
    <citation type="submission" date="2018-02" db="UniProtKB">
        <authorList>
            <consortium name="EnsemblPlants"/>
        </authorList>
    </citation>
    <scope>IDENTIFICATION</scope>
    <source>
        <strain evidence="8">Williams 82</strain>
    </source>
</reference>
<dbReference type="Gene3D" id="1.10.10.60">
    <property type="entry name" value="Homeodomain-like"/>
    <property type="match status" value="2"/>
</dbReference>
<evidence type="ECO:0000313" key="7">
    <source>
        <dbReference type="EMBL" id="KRH47594.1"/>
    </source>
</evidence>
<dbReference type="InterPro" id="IPR015495">
    <property type="entry name" value="Myb_TF_plants"/>
</dbReference>
<keyword evidence="3" id="KW-0238">DNA-binding</keyword>
<dbReference type="GO" id="GO:0005634">
    <property type="term" value="C:nucleus"/>
    <property type="evidence" value="ECO:0000318"/>
    <property type="project" value="GO_Central"/>
</dbReference>
<evidence type="ECO:0000256" key="2">
    <source>
        <dbReference type="ARBA" id="ARBA00022737"/>
    </source>
</evidence>
<proteinExistence type="predicted"/>
<reference evidence="7" key="3">
    <citation type="submission" date="2018-07" db="EMBL/GenBank/DDBJ databases">
        <title>WGS assembly of Glycine max.</title>
        <authorList>
            <person name="Schmutz J."/>
            <person name="Cannon S."/>
            <person name="Schlueter J."/>
            <person name="Ma J."/>
            <person name="Mitros T."/>
            <person name="Nelson W."/>
            <person name="Hyten D."/>
            <person name="Song Q."/>
            <person name="Thelen J."/>
            <person name="Cheng J."/>
            <person name="Xu D."/>
            <person name="Hellsten U."/>
            <person name="May G."/>
            <person name="Yu Y."/>
            <person name="Sakurai T."/>
            <person name="Umezawa T."/>
            <person name="Bhattacharyya M."/>
            <person name="Sandhu D."/>
            <person name="Valliyodan B."/>
            <person name="Lindquist E."/>
            <person name="Peto M."/>
            <person name="Grant D."/>
            <person name="Shu S."/>
            <person name="Goodstein D."/>
            <person name="Barry K."/>
            <person name="Futrell-Griggs M."/>
            <person name="Abernathy B."/>
            <person name="Du J."/>
            <person name="Tian Z."/>
            <person name="Zhu L."/>
            <person name="Gill N."/>
            <person name="Joshi T."/>
            <person name="Libault M."/>
            <person name="Sethuraman A."/>
            <person name="Zhang X."/>
            <person name="Shinozaki K."/>
            <person name="Nguyen H."/>
            <person name="Wing R."/>
            <person name="Cregan P."/>
            <person name="Specht J."/>
            <person name="Grimwood J."/>
            <person name="Rokhsar D."/>
            <person name="Stacey G."/>
            <person name="Shoemaker R."/>
            <person name="Jackson S."/>
        </authorList>
    </citation>
    <scope>NUCLEOTIDE SEQUENCE</scope>
    <source>
        <tissue evidence="7">Callus</tissue>
    </source>
</reference>
<dbReference type="SUPFAM" id="SSF46689">
    <property type="entry name" value="Homeodomain-like"/>
    <property type="match status" value="1"/>
</dbReference>
<sequence length="274" mass="31300">MRRSPCCSKEGLNKGAWTALEDKILTEYINIHGEGKWRHLPKRAGLKRCGKSCRLRWLNYLRPDIKRGNITNDEEALIIRLHSLLGNRWSLIAGRLPGRTDNEIKNYWNTNIGRKLQNGGAGSTLNTNIQQDQNVKDQEWHYDKGSCLVQTKATTWTNKVTVTNEISRHNEGIIIKSNVIGDNKMKGFLLSPSKESNNDPVLDFMADLEMDGNFFSELIEMDLPESSCQENKILEDNGNPIMVDKVYLSPKSSSDTIHYPWGDSWYWNPLTYVG</sequence>
<dbReference type="SMR" id="K7KZJ0"/>
<name>K7KZJ0_SOYBN</name>
<dbReference type="GO" id="GO:0006355">
    <property type="term" value="P:regulation of DNA-templated transcription"/>
    <property type="evidence" value="ECO:0000318"/>
    <property type="project" value="GO_Central"/>
</dbReference>
<dbReference type="Gramene" id="KRH47594">
    <property type="protein sequence ID" value="KRH47594"/>
    <property type="gene ID" value="GLYMA_07G038000"/>
</dbReference>
<evidence type="ECO:0000256" key="1">
    <source>
        <dbReference type="ARBA" id="ARBA00004123"/>
    </source>
</evidence>
<dbReference type="PANTHER" id="PTHR47999">
    <property type="entry name" value="TRANSCRIPTION FACTOR MYB8-RELATED-RELATED"/>
    <property type="match status" value="1"/>
</dbReference>
<dbReference type="GO" id="GO:0000976">
    <property type="term" value="F:transcription cis-regulatory region binding"/>
    <property type="evidence" value="ECO:0000318"/>
    <property type="project" value="GO_Central"/>
</dbReference>
<dbReference type="GO" id="GO:0030154">
    <property type="term" value="P:cell differentiation"/>
    <property type="evidence" value="ECO:0000318"/>
    <property type="project" value="GO_Central"/>
</dbReference>
<feature type="domain" description="HTH myb-type" evidence="6">
    <location>
        <begin position="9"/>
        <end position="61"/>
    </location>
</feature>
<dbReference type="EnsemblPlants" id="KRH47594">
    <property type="protein sequence ID" value="KRH47594"/>
    <property type="gene ID" value="GLYMA_07G038000"/>
</dbReference>
<dbReference type="InterPro" id="IPR009057">
    <property type="entry name" value="Homeodomain-like_sf"/>
</dbReference>
<keyword evidence="9" id="KW-1185">Reference proteome</keyword>
<evidence type="ECO:0000256" key="3">
    <source>
        <dbReference type="ARBA" id="ARBA00023125"/>
    </source>
</evidence>
<dbReference type="PROSITE" id="PS51294">
    <property type="entry name" value="HTH_MYB"/>
    <property type="match status" value="2"/>
</dbReference>
<dbReference type="InterPro" id="IPR001005">
    <property type="entry name" value="SANT/Myb"/>
</dbReference>
<protein>
    <submittedName>
        <fullName evidence="7 8">Uncharacterized protein</fullName>
    </submittedName>
</protein>
<dbReference type="GeneID" id="100804950"/>
<dbReference type="PANTHER" id="PTHR47999:SF96">
    <property type="entry name" value="TRANSCRIPTION REPRESSOR MYB6-LIKE"/>
    <property type="match status" value="1"/>
</dbReference>
<dbReference type="STRING" id="3847.K7KZJ0"/>
<dbReference type="SMART" id="SM00717">
    <property type="entry name" value="SANT"/>
    <property type="match status" value="2"/>
</dbReference>
<dbReference type="PaxDb" id="3847-GLYMA07G04240.2"/>
<dbReference type="PROSITE" id="PS50090">
    <property type="entry name" value="MYB_LIKE"/>
    <property type="match status" value="2"/>
</dbReference>
<feature type="domain" description="HTH myb-type" evidence="6">
    <location>
        <begin position="62"/>
        <end position="116"/>
    </location>
</feature>
<dbReference type="Proteomes" id="UP000008827">
    <property type="component" value="Chromosome 7"/>
</dbReference>
<evidence type="ECO:0000259" key="6">
    <source>
        <dbReference type="PROSITE" id="PS51294"/>
    </source>
</evidence>
<organism evidence="8">
    <name type="scientific">Glycine max</name>
    <name type="common">Soybean</name>
    <name type="synonym">Glycine hispida</name>
    <dbReference type="NCBI Taxonomy" id="3847"/>
    <lineage>
        <taxon>Eukaryota</taxon>
        <taxon>Viridiplantae</taxon>
        <taxon>Streptophyta</taxon>
        <taxon>Embryophyta</taxon>
        <taxon>Tracheophyta</taxon>
        <taxon>Spermatophyta</taxon>
        <taxon>Magnoliopsida</taxon>
        <taxon>eudicotyledons</taxon>
        <taxon>Gunneridae</taxon>
        <taxon>Pentapetalae</taxon>
        <taxon>rosids</taxon>
        <taxon>fabids</taxon>
        <taxon>Fabales</taxon>
        <taxon>Fabaceae</taxon>
        <taxon>Papilionoideae</taxon>
        <taxon>50 kb inversion clade</taxon>
        <taxon>NPAAA clade</taxon>
        <taxon>indigoferoid/millettioid clade</taxon>
        <taxon>Phaseoleae</taxon>
        <taxon>Glycine</taxon>
        <taxon>Glycine subgen. Soja</taxon>
    </lineage>
</organism>
<dbReference type="eggNOG" id="KOG0048">
    <property type="taxonomic scope" value="Eukaryota"/>
</dbReference>
<comment type="subcellular location">
    <subcellularLocation>
        <location evidence="1">Nucleus</location>
    </subcellularLocation>
</comment>